<comment type="subcellular location">
    <subcellularLocation>
        <location evidence="1">Mitochondrion</location>
    </subcellularLocation>
</comment>
<evidence type="ECO:0000256" key="4">
    <source>
        <dbReference type="ARBA" id="ARBA00035682"/>
    </source>
</evidence>
<dbReference type="SMART" id="SM01155">
    <property type="entry name" value="DUF1713"/>
    <property type="match status" value="1"/>
</dbReference>
<dbReference type="GO" id="GO:0005739">
    <property type="term" value="C:mitochondrion"/>
    <property type="evidence" value="ECO:0007669"/>
    <property type="project" value="UniProtKB-SubCell"/>
</dbReference>
<accession>S3CEG5</accession>
<dbReference type="OrthoDB" id="5364404at2759"/>
<feature type="compositionally biased region" description="Low complexity" evidence="5">
    <location>
        <begin position="40"/>
        <end position="60"/>
    </location>
</feature>
<feature type="compositionally biased region" description="Polar residues" evidence="5">
    <location>
        <begin position="228"/>
        <end position="238"/>
    </location>
</feature>
<feature type="compositionally biased region" description="Polar residues" evidence="5">
    <location>
        <begin position="142"/>
        <end position="156"/>
    </location>
</feature>
<evidence type="ECO:0000256" key="3">
    <source>
        <dbReference type="ARBA" id="ARBA00035647"/>
    </source>
</evidence>
<gene>
    <name evidence="7" type="ORF">F503_05576</name>
</gene>
<feature type="compositionally biased region" description="Low complexity" evidence="5">
    <location>
        <begin position="72"/>
        <end position="100"/>
    </location>
</feature>
<evidence type="ECO:0000259" key="6">
    <source>
        <dbReference type="SMART" id="SM01155"/>
    </source>
</evidence>
<organism evidence="7 8">
    <name type="scientific">Ophiostoma piceae (strain UAMH 11346)</name>
    <name type="common">Sap stain fungus</name>
    <dbReference type="NCBI Taxonomy" id="1262450"/>
    <lineage>
        <taxon>Eukaryota</taxon>
        <taxon>Fungi</taxon>
        <taxon>Dikarya</taxon>
        <taxon>Ascomycota</taxon>
        <taxon>Pezizomycotina</taxon>
        <taxon>Sordariomycetes</taxon>
        <taxon>Sordariomycetidae</taxon>
        <taxon>Ophiostomatales</taxon>
        <taxon>Ophiostomataceae</taxon>
        <taxon>Ophiostoma</taxon>
    </lineage>
</organism>
<feature type="domain" description="Ribosomal protein mS38 C-terminal" evidence="6">
    <location>
        <begin position="453"/>
        <end position="486"/>
    </location>
</feature>
<name>S3CEG5_OPHP1</name>
<feature type="region of interest" description="Disordered" evidence="5">
    <location>
        <begin position="227"/>
        <end position="253"/>
    </location>
</feature>
<evidence type="ECO:0000256" key="5">
    <source>
        <dbReference type="SAM" id="MobiDB-lite"/>
    </source>
</evidence>
<protein>
    <recommendedName>
        <fullName evidence="4">Small ribosomal subunit protein mS38</fullName>
    </recommendedName>
</protein>
<dbReference type="STRING" id="1262450.S3CEG5"/>
<dbReference type="eggNOG" id="ENOG502S2R6">
    <property type="taxonomic scope" value="Eukaryota"/>
</dbReference>
<feature type="compositionally biased region" description="Low complexity" evidence="5">
    <location>
        <begin position="111"/>
        <end position="141"/>
    </location>
</feature>
<keyword evidence="8" id="KW-1185">Reference proteome</keyword>
<comment type="similarity">
    <text evidence="3">Belongs to the mitochondrion-specific ribosomal protein mS38 family.</text>
</comment>
<dbReference type="HOGENOM" id="CLU_035429_0_1_1"/>
<dbReference type="PANTHER" id="PTHR32035">
    <property type="entry name" value="AURORA KINASE A-INTERACTING PROTEIN"/>
    <property type="match status" value="1"/>
</dbReference>
<feature type="region of interest" description="Disordered" evidence="5">
    <location>
        <begin position="35"/>
        <end position="156"/>
    </location>
</feature>
<dbReference type="Pfam" id="PF08213">
    <property type="entry name" value="COX24_C"/>
    <property type="match status" value="1"/>
</dbReference>
<keyword evidence="2" id="KW-0496">Mitochondrion</keyword>
<dbReference type="VEuPathDB" id="FungiDB:F503_05576"/>
<dbReference type="Proteomes" id="UP000016923">
    <property type="component" value="Unassembled WGS sequence"/>
</dbReference>
<reference evidence="7 8" key="1">
    <citation type="journal article" date="2013" name="BMC Genomics">
        <title>The genome and transcriptome of the pine saprophyte Ophiostoma piceae, and a comparison with the bark beetle-associated pine pathogen Grosmannia clavigera.</title>
        <authorList>
            <person name="Haridas S."/>
            <person name="Wang Y."/>
            <person name="Lim L."/>
            <person name="Massoumi Alamouti S."/>
            <person name="Jackman S."/>
            <person name="Docking R."/>
            <person name="Robertson G."/>
            <person name="Birol I."/>
            <person name="Bohlmann J."/>
            <person name="Breuil C."/>
        </authorList>
    </citation>
    <scope>NUCLEOTIDE SEQUENCE [LARGE SCALE GENOMIC DNA]</scope>
    <source>
        <strain evidence="7 8">UAMH 11346</strain>
    </source>
</reference>
<dbReference type="PANTHER" id="PTHR32035:SF3">
    <property type="entry name" value="SMALL RIBOSOMAL SUBUNIT PROTEIN MS38"/>
    <property type="match status" value="1"/>
</dbReference>
<dbReference type="InterPro" id="IPR013177">
    <property type="entry name" value="Ribosomal_mS38_C"/>
</dbReference>
<evidence type="ECO:0000313" key="7">
    <source>
        <dbReference type="EMBL" id="EPE10481.1"/>
    </source>
</evidence>
<sequence>MLPTVRRVVASSAAAPPAAAVAAALVWSSSGVNGQIQLTQPVRRNQQQQRRYSSSKPSSPDNGSKALPGVPSNSSSSSSSSTSTSTSTSKSASSSSSKSSSPKRKRKAKDTSNSTAAASNSNNAAAPTSKSSSSSSTASSAPRVSTIKQKLPSVPSTQHLPMESVALSAFFSQHRPISITHSLPKIITEDAFAAIFAPRTARGKTSDVIRTLSRAVGDLEGPLAALSVNDNSQASTTSKSRRQAKESADHARQQLQLQLEEDAAVGSAAAEEDAMANKVAFKNADGTDSDYYFQVNSMPDAYLPFHPPPPPVPEMTEAQAAEAAAEAEADSASALDTVKDAANDMKVDVDVVFNPAEAATPGSSRIFKAVLTIEEKVDENGEIQLVAHTPQILDEYSSASASADSAEDVPRSFFERMALRQLRFDDARQHQRLVRQLQRYQLPSALENAPTMSAISVKRQRKLKMKKKKYKKLMKRTRTLRRKLDRT</sequence>
<dbReference type="EMBL" id="KE148146">
    <property type="protein sequence ID" value="EPE10481.1"/>
    <property type="molecule type" value="Genomic_DNA"/>
</dbReference>
<dbReference type="AlphaFoldDB" id="S3CEG5"/>
<proteinExistence type="inferred from homology"/>
<evidence type="ECO:0000256" key="1">
    <source>
        <dbReference type="ARBA" id="ARBA00004173"/>
    </source>
</evidence>
<feature type="compositionally biased region" description="Basic and acidic residues" evidence="5">
    <location>
        <begin position="243"/>
        <end position="252"/>
    </location>
</feature>
<dbReference type="OMA" id="PSTHHMS"/>
<evidence type="ECO:0000256" key="2">
    <source>
        <dbReference type="ARBA" id="ARBA00023128"/>
    </source>
</evidence>
<evidence type="ECO:0000313" key="8">
    <source>
        <dbReference type="Proteomes" id="UP000016923"/>
    </source>
</evidence>